<dbReference type="Proteomes" id="UP000027222">
    <property type="component" value="Unassembled WGS sequence"/>
</dbReference>
<evidence type="ECO:0000313" key="2">
    <source>
        <dbReference type="EMBL" id="KDR82206.1"/>
    </source>
</evidence>
<keyword evidence="3" id="KW-1185">Reference proteome</keyword>
<reference evidence="3" key="1">
    <citation type="journal article" date="2014" name="Proc. Natl. Acad. Sci. U.S.A.">
        <title>Extensive sampling of basidiomycete genomes demonstrates inadequacy of the white-rot/brown-rot paradigm for wood decay fungi.</title>
        <authorList>
            <person name="Riley R."/>
            <person name="Salamov A.A."/>
            <person name="Brown D.W."/>
            <person name="Nagy L.G."/>
            <person name="Floudas D."/>
            <person name="Held B.W."/>
            <person name="Levasseur A."/>
            <person name="Lombard V."/>
            <person name="Morin E."/>
            <person name="Otillar R."/>
            <person name="Lindquist E.A."/>
            <person name="Sun H."/>
            <person name="LaButti K.M."/>
            <person name="Schmutz J."/>
            <person name="Jabbour D."/>
            <person name="Luo H."/>
            <person name="Baker S.E."/>
            <person name="Pisabarro A.G."/>
            <person name="Walton J.D."/>
            <person name="Blanchette R.A."/>
            <person name="Henrissat B."/>
            <person name="Martin F."/>
            <person name="Cullen D."/>
            <person name="Hibbett D.S."/>
            <person name="Grigoriev I.V."/>
        </authorList>
    </citation>
    <scope>NUCLEOTIDE SEQUENCE [LARGE SCALE GENOMIC DNA]</scope>
    <source>
        <strain evidence="3">CBS 339.88</strain>
    </source>
</reference>
<feature type="compositionally biased region" description="Polar residues" evidence="1">
    <location>
        <begin position="35"/>
        <end position="49"/>
    </location>
</feature>
<evidence type="ECO:0008006" key="4">
    <source>
        <dbReference type="Google" id="ProtNLM"/>
    </source>
</evidence>
<accession>A0A067TGB8</accession>
<evidence type="ECO:0000256" key="1">
    <source>
        <dbReference type="SAM" id="MobiDB-lite"/>
    </source>
</evidence>
<sequence>MDRGPAHISRLHEDILHYIFELNADMYLEEESNSSDDGGQTPSDPNDNALNDHALNVIRHTSQIHDYQLLDVETWKALQQPAPHLEFFKVDIEYWGEHQIFPTADPSLFSDEAPSLREFRFTYPRGINPNFTHRAPWLRQLRDVTLIETFALSDILDALIDMPLLESLELQNATDSGPVLRRCVHLPRLSLLMINTITGLRAVLLFLERVVAAPACALVLDTFDGGNIHVTVEDIIALQKIVLRYGSENFGTTAMEGFTFIDIFLDFPVTPGFFGTLQNSPSPNLFSHVKAWNIRDGMFADLEWEINNAGWDGLALFLSLFPFVEILQTPEYSLRVLLAAFQENPCIWSLLHTLRITDYTTLTPSFANTLLRFLDQREGDELPIKVLDVTEWVVQKRQDWGFLERKVGLKVVWVRDGIPSSYICGSGEPTKLKI</sequence>
<dbReference type="OrthoDB" id="3064206at2759"/>
<name>A0A067TGB8_GALM3</name>
<gene>
    <name evidence="2" type="ORF">GALMADRAFT_135569</name>
</gene>
<protein>
    <recommendedName>
        <fullName evidence="4">F-box domain-containing protein</fullName>
    </recommendedName>
</protein>
<dbReference type="AlphaFoldDB" id="A0A067TGB8"/>
<dbReference type="HOGENOM" id="CLU_030662_0_0_1"/>
<evidence type="ECO:0000313" key="3">
    <source>
        <dbReference type="Proteomes" id="UP000027222"/>
    </source>
</evidence>
<proteinExistence type="predicted"/>
<feature type="region of interest" description="Disordered" evidence="1">
    <location>
        <begin position="30"/>
        <end position="51"/>
    </location>
</feature>
<organism evidence="2 3">
    <name type="scientific">Galerina marginata (strain CBS 339.88)</name>
    <dbReference type="NCBI Taxonomy" id="685588"/>
    <lineage>
        <taxon>Eukaryota</taxon>
        <taxon>Fungi</taxon>
        <taxon>Dikarya</taxon>
        <taxon>Basidiomycota</taxon>
        <taxon>Agaricomycotina</taxon>
        <taxon>Agaricomycetes</taxon>
        <taxon>Agaricomycetidae</taxon>
        <taxon>Agaricales</taxon>
        <taxon>Agaricineae</taxon>
        <taxon>Strophariaceae</taxon>
        <taxon>Galerina</taxon>
    </lineage>
</organism>
<dbReference type="EMBL" id="KL142370">
    <property type="protein sequence ID" value="KDR82206.1"/>
    <property type="molecule type" value="Genomic_DNA"/>
</dbReference>